<keyword evidence="3" id="KW-1185">Reference proteome</keyword>
<proteinExistence type="predicted"/>
<organism evidence="1 4">
    <name type="scientific">Aspergillus felis</name>
    <dbReference type="NCBI Taxonomy" id="1287682"/>
    <lineage>
        <taxon>Eukaryota</taxon>
        <taxon>Fungi</taxon>
        <taxon>Dikarya</taxon>
        <taxon>Ascomycota</taxon>
        <taxon>Pezizomycotina</taxon>
        <taxon>Eurotiomycetes</taxon>
        <taxon>Eurotiomycetidae</taxon>
        <taxon>Eurotiales</taxon>
        <taxon>Aspergillaceae</taxon>
        <taxon>Aspergillus</taxon>
        <taxon>Aspergillus subgen. Fumigati</taxon>
    </lineage>
</organism>
<dbReference type="Proteomes" id="UP000654922">
    <property type="component" value="Unassembled WGS sequence"/>
</dbReference>
<evidence type="ECO:0000313" key="2">
    <source>
        <dbReference type="EMBL" id="KAF7179024.1"/>
    </source>
</evidence>
<dbReference type="Proteomes" id="UP000641853">
    <property type="component" value="Unassembled WGS sequence"/>
</dbReference>
<evidence type="ECO:0000313" key="3">
    <source>
        <dbReference type="Proteomes" id="UP000641853"/>
    </source>
</evidence>
<accession>A0A8H6QAY5</accession>
<evidence type="ECO:0000313" key="1">
    <source>
        <dbReference type="EMBL" id="KAF7169052.1"/>
    </source>
</evidence>
<reference evidence="1" key="1">
    <citation type="submission" date="2020-06" db="EMBL/GenBank/DDBJ databases">
        <title>Draft genome sequences of strains closely related to Aspergillus parafelis and Aspergillus hiratsukae.</title>
        <authorList>
            <person name="Dos Santos R.A.C."/>
            <person name="Rivero-Menendez O."/>
            <person name="Steenwyk J.L."/>
            <person name="Mead M.E."/>
            <person name="Goldman G.H."/>
            <person name="Alastruey-Izquierdo A."/>
            <person name="Rokas A."/>
        </authorList>
    </citation>
    <scope>NUCLEOTIDE SEQUENCE</scope>
    <source>
        <strain evidence="1">CNM-CM5623</strain>
        <strain evidence="2">CNM-CM7691</strain>
    </source>
</reference>
<name>A0A8H6QAY5_9EURO</name>
<comment type="caution">
    <text evidence="1">The sequence shown here is derived from an EMBL/GenBank/DDBJ whole genome shotgun (WGS) entry which is preliminary data.</text>
</comment>
<gene>
    <name evidence="1" type="ORF">CNMCM5623_001884</name>
    <name evidence="2" type="ORF">CNMCM7691_007899</name>
</gene>
<protein>
    <submittedName>
        <fullName evidence="1">Uncharacterized protein</fullName>
    </submittedName>
</protein>
<sequence>MEIKTYTIVVHNENSEPASFLLFNEKPSPGTSIYTPWSNVWLRTNPVDDGGTATFTLPYDNWAVCGEANNPFDSGVSVNTQDKKSVLLQAGDTPGTAAYMYQYQDTQGYESPFFEKNTGTTDVANSFSIVTRDWNKKEHPLWICGLGRPAVQFPGSKDKDIVPVSVWYAEPNVTNNVVPLAKFYIATGSHKTGDVVNISTLANAAAIDFTPQPPTYTKAEITFTDDNDFTDLIFSPPN</sequence>
<dbReference type="EMBL" id="JACBAE010001250">
    <property type="protein sequence ID" value="KAF7169052.1"/>
    <property type="molecule type" value="Genomic_DNA"/>
</dbReference>
<dbReference type="EMBL" id="JACBAG010001870">
    <property type="protein sequence ID" value="KAF7179024.1"/>
    <property type="molecule type" value="Genomic_DNA"/>
</dbReference>
<dbReference type="OrthoDB" id="5413269at2759"/>
<dbReference type="AlphaFoldDB" id="A0A8H6QAY5"/>
<evidence type="ECO:0000313" key="4">
    <source>
        <dbReference type="Proteomes" id="UP000654922"/>
    </source>
</evidence>